<feature type="compositionally biased region" description="Polar residues" evidence="2">
    <location>
        <begin position="625"/>
        <end position="634"/>
    </location>
</feature>
<dbReference type="GO" id="GO:0006417">
    <property type="term" value="P:regulation of translation"/>
    <property type="evidence" value="ECO:0007669"/>
    <property type="project" value="TreeGrafter"/>
</dbReference>
<dbReference type="InterPro" id="IPR016024">
    <property type="entry name" value="ARM-type_fold"/>
</dbReference>
<dbReference type="InterPro" id="IPR040059">
    <property type="entry name" value="PUM3"/>
</dbReference>
<evidence type="ECO:0000256" key="2">
    <source>
        <dbReference type="SAM" id="MobiDB-lite"/>
    </source>
</evidence>
<name>A0A4Z1T764_GIAMU</name>
<gene>
    <name evidence="4" type="ORF">GMRT_15865</name>
</gene>
<dbReference type="InterPro" id="IPR012959">
    <property type="entry name" value="CPL_dom"/>
</dbReference>
<feature type="region of interest" description="Disordered" evidence="2">
    <location>
        <begin position="571"/>
        <end position="643"/>
    </location>
</feature>
<feature type="domain" description="CPL" evidence="3">
    <location>
        <begin position="469"/>
        <end position="539"/>
    </location>
</feature>
<keyword evidence="5" id="KW-1185">Reference proteome</keyword>
<accession>A0A4Z1T764</accession>
<sequence>MKEGTGGKNLPNRPRPKLHAKRQSPSRPRPTQGRLKQQDQKNPKTKGRRAMKGITVASKAPMPQKNRLKGPRKPAEEFSRATLLQTWEAMRPKKVPLPNRQRYIEQLLPYLLSNMPAHARKNVETRILCFAIRHGSPEQRKLILKSIMGHVVELSMNKYGMHLIKAIGGASESMPAEFSMIIQELLPNTRTLCTNSISATTLSSIFQDVPLKRQNAMLMAALGPCATVADLSLVARERNVVAYVARIPGRYDTVLTSATELILQAGKKDLLGCTLLSRLAADTLELIFSPLPVVTLTGTPDTGHTVNGVTPKTMEFMMDLVDLVLDGEGLLSLVDTADGVRLACFLMQLATPKQRKTIVKLFKGHTRDLAVDDIGFVALCQVFAVTDDTVLTTQAFVNGPEGLGENLGVILRSLSGLRLIYFLLYGLEEVDNSKDGTCPLYSGWICKVLRSTSLHHLLPEATLDQFKGLCKKPSKTKQGELRAAILPSLLEVLCDESLLQSLLTSSEFGSQFIVRVLSSPEGANSESSRPILEALARAAVSFVSTSIQEIRNSNKELVYKGRTAELHRRFRRLQKQKKTEAPKAGEPCEDATGASPADTSSDENFEDFSTSESESEEMDVEPSRKNTCTVSKKSTASEEKPVEQEPLFRQNIGYYSIRRVINNCASFAALLLKELQNHPEVHKYLAERRGAFVLEHIVAAMPDLAVDIRDFVKGIGLFEVIQDSADPGCKALRARL</sequence>
<dbReference type="GO" id="GO:0003729">
    <property type="term" value="F:mRNA binding"/>
    <property type="evidence" value="ECO:0007669"/>
    <property type="project" value="TreeGrafter"/>
</dbReference>
<evidence type="ECO:0000256" key="1">
    <source>
        <dbReference type="ARBA" id="ARBA00022884"/>
    </source>
</evidence>
<evidence type="ECO:0000259" key="3">
    <source>
        <dbReference type="Pfam" id="PF08144"/>
    </source>
</evidence>
<dbReference type="Proteomes" id="UP000315496">
    <property type="component" value="Chromosome 1"/>
</dbReference>
<dbReference type="Pfam" id="PF08144">
    <property type="entry name" value="CPL"/>
    <property type="match status" value="1"/>
</dbReference>
<dbReference type="VEuPathDB" id="GiardiaDB:GMRT_15865"/>
<dbReference type="Gene3D" id="1.25.10.10">
    <property type="entry name" value="Leucine-rich Repeat Variant"/>
    <property type="match status" value="1"/>
</dbReference>
<keyword evidence="1" id="KW-0694">RNA-binding</keyword>
<dbReference type="InterPro" id="IPR011989">
    <property type="entry name" value="ARM-like"/>
</dbReference>
<dbReference type="PANTHER" id="PTHR13389">
    <property type="entry name" value="PUMILIO HOMOLOG 3"/>
    <property type="match status" value="1"/>
</dbReference>
<dbReference type="EMBL" id="VDLU01000001">
    <property type="protein sequence ID" value="TNJ29913.1"/>
    <property type="molecule type" value="Genomic_DNA"/>
</dbReference>
<dbReference type="AlphaFoldDB" id="A0A4Z1T764"/>
<reference evidence="4 5" key="1">
    <citation type="submission" date="2019-05" db="EMBL/GenBank/DDBJ databases">
        <title>The compact genome of Giardia muris reveals important steps in the evolution of intestinal protozoan parasites.</title>
        <authorList>
            <person name="Xu F."/>
            <person name="Jimenez-Gonzalez A."/>
            <person name="Einarsson E."/>
            <person name="Astvaldsson A."/>
            <person name="Peirasmaki D."/>
            <person name="Eckmann L."/>
            <person name="Andersson J.O."/>
            <person name="Svard S.G."/>
            <person name="Jerlstrom-Hultqvist J."/>
        </authorList>
    </citation>
    <scope>NUCLEOTIDE SEQUENCE [LARGE SCALE GENOMIC DNA]</scope>
    <source>
        <strain evidence="4 5">Roberts-Thomson</strain>
    </source>
</reference>
<evidence type="ECO:0000313" key="4">
    <source>
        <dbReference type="EMBL" id="TNJ29913.1"/>
    </source>
</evidence>
<evidence type="ECO:0000313" key="5">
    <source>
        <dbReference type="Proteomes" id="UP000315496"/>
    </source>
</evidence>
<dbReference type="SUPFAM" id="SSF48371">
    <property type="entry name" value="ARM repeat"/>
    <property type="match status" value="1"/>
</dbReference>
<dbReference type="OrthoDB" id="497380at2759"/>
<organism evidence="4 5">
    <name type="scientific">Giardia muris</name>
    <dbReference type="NCBI Taxonomy" id="5742"/>
    <lineage>
        <taxon>Eukaryota</taxon>
        <taxon>Metamonada</taxon>
        <taxon>Diplomonadida</taxon>
        <taxon>Hexamitidae</taxon>
        <taxon>Giardiinae</taxon>
        <taxon>Giardia</taxon>
    </lineage>
</organism>
<proteinExistence type="predicted"/>
<feature type="region of interest" description="Disordered" evidence="2">
    <location>
        <begin position="1"/>
        <end position="77"/>
    </location>
</feature>
<feature type="compositionally biased region" description="Basic residues" evidence="2">
    <location>
        <begin position="14"/>
        <end position="24"/>
    </location>
</feature>
<comment type="caution">
    <text evidence="4">The sequence shown here is derived from an EMBL/GenBank/DDBJ whole genome shotgun (WGS) entry which is preliminary data.</text>
</comment>
<dbReference type="GO" id="GO:0005730">
    <property type="term" value="C:nucleolus"/>
    <property type="evidence" value="ECO:0007669"/>
    <property type="project" value="TreeGrafter"/>
</dbReference>
<dbReference type="PANTHER" id="PTHR13389:SF0">
    <property type="entry name" value="PUMILIO HOMOLOG 3"/>
    <property type="match status" value="1"/>
</dbReference>
<protein>
    <recommendedName>
        <fullName evidence="3">CPL domain-containing protein</fullName>
    </recommendedName>
</protein>